<gene>
    <name evidence="7" type="ORF">CWB96_10285</name>
    <name evidence="6" type="ORF">CWB97_06100</name>
</gene>
<comment type="caution">
    <text evidence="7">The sequence shown here is derived from an EMBL/GenBank/DDBJ whole genome shotgun (WGS) entry which is preliminary data.</text>
</comment>
<dbReference type="InterPro" id="IPR001613">
    <property type="entry name" value="Flavin_amine_oxidase"/>
</dbReference>
<dbReference type="Proteomes" id="UP000305730">
    <property type="component" value="Unassembled WGS sequence"/>
</dbReference>
<name>A0A5S3XPE5_9GAMM</name>
<evidence type="ECO:0000313" key="9">
    <source>
        <dbReference type="Proteomes" id="UP000307706"/>
    </source>
</evidence>
<dbReference type="InterPro" id="IPR002937">
    <property type="entry name" value="Amino_oxidase"/>
</dbReference>
<evidence type="ECO:0000313" key="8">
    <source>
        <dbReference type="Proteomes" id="UP000305730"/>
    </source>
</evidence>
<reference evidence="7" key="3">
    <citation type="submission" date="2019-09" db="EMBL/GenBank/DDBJ databases">
        <title>Co-occurence of chitin degradation, pigmentation and bioactivity in marine Pseudoalteromonas.</title>
        <authorList>
            <person name="Sonnenschein E.C."/>
            <person name="Bech P.K."/>
        </authorList>
    </citation>
    <scope>NUCLEOTIDE SEQUENCE</scope>
    <source>
        <strain evidence="7">S2231</strain>
        <strain evidence="6 8">S2233</strain>
    </source>
</reference>
<dbReference type="OrthoDB" id="337830at2"/>
<comment type="similarity">
    <text evidence="2">Belongs to the flavin monoamine oxidase family.</text>
</comment>
<feature type="binding site" evidence="4">
    <location>
        <position position="41"/>
    </location>
    <ligand>
        <name>FAD</name>
        <dbReference type="ChEBI" id="CHEBI:57692"/>
    </ligand>
</feature>
<dbReference type="AlphaFoldDB" id="A0A5S3XPE5"/>
<feature type="binding site" evidence="4">
    <location>
        <position position="252"/>
    </location>
    <ligand>
        <name>FAD</name>
        <dbReference type="ChEBI" id="CHEBI:57692"/>
    </ligand>
</feature>
<dbReference type="PRINTS" id="PR00757">
    <property type="entry name" value="AMINEOXDASEF"/>
</dbReference>
<reference evidence="8 9" key="1">
    <citation type="submission" date="2017-12" db="EMBL/GenBank/DDBJ databases">
        <authorList>
            <person name="Paulsen S."/>
            <person name="Gram L.K."/>
        </authorList>
    </citation>
    <scope>NUCLEOTIDE SEQUENCE [LARGE SCALE GENOMIC DNA]</scope>
    <source>
        <strain evidence="7 9">S2231</strain>
        <strain evidence="6 8">S2233</strain>
    </source>
</reference>
<accession>A0A5S3XPE5</accession>
<proteinExistence type="inferred from homology"/>
<keyword evidence="8" id="KW-1185">Reference proteome</keyword>
<dbReference type="Gene3D" id="3.90.660.10">
    <property type="match status" value="1"/>
</dbReference>
<dbReference type="Pfam" id="PF01593">
    <property type="entry name" value="Amino_oxidase"/>
    <property type="match status" value="1"/>
</dbReference>
<evidence type="ECO:0000313" key="6">
    <source>
        <dbReference type="EMBL" id="TMP44612.1"/>
    </source>
</evidence>
<feature type="binding site" evidence="4">
    <location>
        <position position="439"/>
    </location>
    <ligand>
        <name>FAD</name>
        <dbReference type="ChEBI" id="CHEBI:57692"/>
    </ligand>
</feature>
<dbReference type="PANTHER" id="PTHR43563:SF1">
    <property type="entry name" value="AMINE OXIDASE [FLAVIN-CONTAINING] B"/>
    <property type="match status" value="1"/>
</dbReference>
<comment type="cofactor">
    <cofactor evidence="1">
        <name>FAD</name>
        <dbReference type="ChEBI" id="CHEBI:57692"/>
    </cofactor>
</comment>
<dbReference type="SUPFAM" id="SSF54373">
    <property type="entry name" value="FAD-linked reductases, C-terminal domain"/>
    <property type="match status" value="1"/>
</dbReference>
<evidence type="ECO:0000256" key="3">
    <source>
        <dbReference type="ARBA" id="ARBA00023002"/>
    </source>
</evidence>
<keyword evidence="3" id="KW-0560">Oxidoreductase</keyword>
<dbReference type="InterPro" id="IPR050703">
    <property type="entry name" value="Flavin_MAO"/>
</dbReference>
<evidence type="ECO:0000256" key="1">
    <source>
        <dbReference type="ARBA" id="ARBA00001974"/>
    </source>
</evidence>
<dbReference type="EMBL" id="PNCL01000049">
    <property type="protein sequence ID" value="TMP59115.1"/>
    <property type="molecule type" value="Genomic_DNA"/>
</dbReference>
<evidence type="ECO:0000313" key="7">
    <source>
        <dbReference type="EMBL" id="TMP59115.1"/>
    </source>
</evidence>
<dbReference type="Proteomes" id="UP000307706">
    <property type="component" value="Unassembled WGS sequence"/>
</dbReference>
<dbReference type="SUPFAM" id="SSF51905">
    <property type="entry name" value="FAD/NAD(P)-binding domain"/>
    <property type="match status" value="1"/>
</dbReference>
<evidence type="ECO:0000256" key="2">
    <source>
        <dbReference type="ARBA" id="ARBA00005995"/>
    </source>
</evidence>
<dbReference type="EMBL" id="PNCK01000020">
    <property type="protein sequence ID" value="TMP44612.1"/>
    <property type="molecule type" value="Genomic_DNA"/>
</dbReference>
<dbReference type="InterPro" id="IPR036188">
    <property type="entry name" value="FAD/NAD-bd_sf"/>
</dbReference>
<protein>
    <submittedName>
        <fullName evidence="7">Monoamine oxidase</fullName>
    </submittedName>
</protein>
<dbReference type="PANTHER" id="PTHR43563">
    <property type="entry name" value="AMINE OXIDASE"/>
    <property type="match status" value="1"/>
</dbReference>
<sequence length="472" mass="52639">MKNVELSYQQLNDHAKTRLNKPLFDSISEVTDIVIVGAGLSGLAAAKQLSDSNEYQFKVYEAKSRVGGRTINQALKDNRGNEHIVDGGAQWIGPTHVAMHDLIEELRLNTFLTPQVGESLQFDAPEPPLQQELNVLRAQLNQLAAHLPMRAPWLARSAKQWDEITTLQWMQRAQFSLEAIQELDYSVQTFLAASISDISFFYLLFYIRSAGSIEQLEDLNNGAQDSLIKEGAQSISIELRKRINAQLNFDAVVSVDDYDTFTLVTLQSGQVTLCQKVIFAMMPSLLKNIRFSPALSEEKLALIDNWNTSVGSIKAHILFNKPFWREQGLSGISFLPNEAFSSTFDCTRTNSDAGALTVFVNGSAEMRALTVTERRERILSQLSQLFGPLALEAIDYVEMDWMNEPFQQGCESPLNVNVLSNFGKELRTPHGNVYFCGTETAEVWSGYMEGAVTAGYRAAGEVEMALNESRVV</sequence>
<dbReference type="Gene3D" id="3.50.50.60">
    <property type="entry name" value="FAD/NAD(P)-binding domain"/>
    <property type="match status" value="1"/>
</dbReference>
<dbReference type="GO" id="GO:0016491">
    <property type="term" value="F:oxidoreductase activity"/>
    <property type="evidence" value="ECO:0007669"/>
    <property type="project" value="UniProtKB-KW"/>
</dbReference>
<reference evidence="9" key="2">
    <citation type="submission" date="2019-06" db="EMBL/GenBank/DDBJ databases">
        <title>Co-occurence of chitin degradation, pigmentation and bioactivity in marine Pseudoalteromonas.</title>
        <authorList>
            <person name="Sonnenschein E.C."/>
            <person name="Bech P.K."/>
        </authorList>
    </citation>
    <scope>NUCLEOTIDE SEQUENCE [LARGE SCALE GENOMIC DNA]</scope>
    <source>
        <strain evidence="9">S2231</strain>
    </source>
</reference>
<evidence type="ECO:0000256" key="4">
    <source>
        <dbReference type="PIRSR" id="PIRSR601613-1"/>
    </source>
</evidence>
<feature type="domain" description="Amine oxidase" evidence="5">
    <location>
        <begin position="40"/>
        <end position="462"/>
    </location>
</feature>
<evidence type="ECO:0000259" key="5">
    <source>
        <dbReference type="Pfam" id="PF01593"/>
    </source>
</evidence>
<feature type="binding site" evidence="4">
    <location>
        <position position="359"/>
    </location>
    <ligand>
        <name>substrate</name>
    </ligand>
</feature>
<organism evidence="7 9">
    <name type="scientific">Pseudoalteromonas citrea</name>
    <dbReference type="NCBI Taxonomy" id="43655"/>
    <lineage>
        <taxon>Bacteria</taxon>
        <taxon>Pseudomonadati</taxon>
        <taxon>Pseudomonadota</taxon>
        <taxon>Gammaproteobacteria</taxon>
        <taxon>Alteromonadales</taxon>
        <taxon>Pseudoalteromonadaceae</taxon>
        <taxon>Pseudoalteromonas</taxon>
    </lineage>
</organism>
<feature type="binding site" evidence="4">
    <location>
        <begin position="61"/>
        <end position="62"/>
    </location>
    <ligand>
        <name>FAD</name>
        <dbReference type="ChEBI" id="CHEBI:57692"/>
    </ligand>
</feature>
<dbReference type="Gene3D" id="1.10.405.10">
    <property type="entry name" value="Guanine Nucleotide Dissociation Inhibitor, domain 1"/>
    <property type="match status" value="1"/>
</dbReference>